<accession>A0AB36K010</accession>
<proteinExistence type="predicted"/>
<dbReference type="Proteomes" id="UP000188726">
    <property type="component" value="Unassembled WGS sequence"/>
</dbReference>
<comment type="caution">
    <text evidence="1">The sequence shown here is derived from an EMBL/GenBank/DDBJ whole genome shotgun (WGS) entry which is preliminary data.</text>
</comment>
<evidence type="ECO:0000313" key="1">
    <source>
        <dbReference type="EMBL" id="OOE40862.1"/>
    </source>
</evidence>
<reference evidence="1 2" key="1">
    <citation type="journal article" date="2017" name="Genome Announc.">
        <title>Draft Genome Sequences of Salinivibrio proteolyticus, Salinivibrio sharmensis, Salinivibrio siamensis, Salinivibrio costicola subsp. alcaliphilus, Salinivibrio costicola subsp. vallismortis, and 29 New Isolates Belonging to the Genus Salinivibrio.</title>
        <authorList>
            <person name="Lopez-Hermoso C."/>
            <person name="de la Haba R.R."/>
            <person name="Sanchez-Porro C."/>
            <person name="Bayliss S.C."/>
            <person name="Feil E.J."/>
            <person name="Ventosa A."/>
        </authorList>
    </citation>
    <scope>NUCLEOTIDE SEQUENCE [LARGE SCALE GENOMIC DNA]</scope>
    <source>
        <strain evidence="1 2">IC202</strain>
    </source>
</reference>
<name>A0AB36K010_9GAMM</name>
<dbReference type="AlphaFoldDB" id="A0AB36K010"/>
<dbReference type="EMBL" id="MUEO01000067">
    <property type="protein sequence ID" value="OOE40862.1"/>
    <property type="molecule type" value="Genomic_DNA"/>
</dbReference>
<gene>
    <name evidence="1" type="ORF">BZG09_16210</name>
</gene>
<sequence length="132" mass="15084">MEREIGSSYPLHIGQLGPIESYSEYVDLNKVAGIYLRYLLAAVTVKYQRVNLMFGPSLTPYMIRVLTVDGEEFQDWKLENYDKEDFEGICEELELDSSDVSLEEFAKKVLLSIAPNHLVPVPAYRFVSDQNA</sequence>
<evidence type="ECO:0000313" key="2">
    <source>
        <dbReference type="Proteomes" id="UP000188726"/>
    </source>
</evidence>
<protein>
    <submittedName>
        <fullName evidence="1">Uncharacterized protein</fullName>
    </submittedName>
</protein>
<organism evidence="1 2">
    <name type="scientific">Salinivibrio kushneri</name>
    <dbReference type="NCBI Taxonomy" id="1908198"/>
    <lineage>
        <taxon>Bacteria</taxon>
        <taxon>Pseudomonadati</taxon>
        <taxon>Pseudomonadota</taxon>
        <taxon>Gammaproteobacteria</taxon>
        <taxon>Vibrionales</taxon>
        <taxon>Vibrionaceae</taxon>
        <taxon>Salinivibrio</taxon>
    </lineage>
</organism>
<dbReference type="RefSeq" id="WP_077459620.1">
    <property type="nucleotide sequence ID" value="NZ_MUEN01000121.1"/>
</dbReference>